<dbReference type="EMBL" id="LSRL02011310">
    <property type="protein sequence ID" value="TDG38123.1"/>
    <property type="molecule type" value="Genomic_DNA"/>
</dbReference>
<keyword evidence="2" id="KW-1185">Reference proteome</keyword>
<organism evidence="1 2">
    <name type="scientific">Drosophila navojoa</name>
    <name type="common">Fruit fly</name>
    <dbReference type="NCBI Taxonomy" id="7232"/>
    <lineage>
        <taxon>Eukaryota</taxon>
        <taxon>Metazoa</taxon>
        <taxon>Ecdysozoa</taxon>
        <taxon>Arthropoda</taxon>
        <taxon>Hexapoda</taxon>
        <taxon>Insecta</taxon>
        <taxon>Pterygota</taxon>
        <taxon>Neoptera</taxon>
        <taxon>Endopterygota</taxon>
        <taxon>Diptera</taxon>
        <taxon>Brachycera</taxon>
        <taxon>Muscomorpha</taxon>
        <taxon>Ephydroidea</taxon>
        <taxon>Drosophilidae</taxon>
        <taxon>Drosophila</taxon>
    </lineage>
</organism>
<evidence type="ECO:0000313" key="2">
    <source>
        <dbReference type="Proteomes" id="UP000295192"/>
    </source>
</evidence>
<evidence type="ECO:0000313" key="1">
    <source>
        <dbReference type="EMBL" id="TDG38123.1"/>
    </source>
</evidence>
<reference evidence="1 2" key="1">
    <citation type="journal article" date="2019" name="J. Hered.">
        <title>An Improved Genome Assembly for Drosophila navojoa, the Basal Species in the mojavensis Cluster.</title>
        <authorList>
            <person name="Vanderlinde T."/>
            <person name="Dupim E.G."/>
            <person name="Nazario-Yepiz N.O."/>
            <person name="Carvalho A.B."/>
        </authorList>
    </citation>
    <scope>NUCLEOTIDE SEQUENCE [LARGE SCALE GENOMIC DNA]</scope>
    <source>
        <strain evidence="1">Navoj_Jal97</strain>
        <tissue evidence="1">Whole organism</tissue>
    </source>
</reference>
<protein>
    <submittedName>
        <fullName evidence="1">Uncharacterized protein</fullName>
    </submittedName>
</protein>
<proteinExistence type="predicted"/>
<dbReference type="Proteomes" id="UP000295192">
    <property type="component" value="Unassembled WGS sequence"/>
</dbReference>
<gene>
    <name evidence="1" type="ORF">AWZ03_015455</name>
</gene>
<name>A0A484ALI4_DRONA</name>
<feature type="non-terminal residue" evidence="1">
    <location>
        <position position="65"/>
    </location>
</feature>
<comment type="caution">
    <text evidence="1">The sequence shown here is derived from an EMBL/GenBank/DDBJ whole genome shotgun (WGS) entry which is preliminary data.</text>
</comment>
<dbReference type="AlphaFoldDB" id="A0A484ALI4"/>
<sequence length="65" mass="7713">MLLVWMRSEDANHVLFECGRFLEERRFLEEALGRFIRVDNMVNVMLESEAAWILISTFATTIMME</sequence>
<accession>A0A484ALI4</accession>